<feature type="region of interest" description="Disordered" evidence="1">
    <location>
        <begin position="1"/>
        <end position="87"/>
    </location>
</feature>
<gene>
    <name evidence="2" type="ORF">BaRGS_00036412</name>
</gene>
<dbReference type="Proteomes" id="UP001519460">
    <property type="component" value="Unassembled WGS sequence"/>
</dbReference>
<comment type="caution">
    <text evidence="2">The sequence shown here is derived from an EMBL/GenBank/DDBJ whole genome shotgun (WGS) entry which is preliminary data.</text>
</comment>
<evidence type="ECO:0000256" key="1">
    <source>
        <dbReference type="SAM" id="MobiDB-lite"/>
    </source>
</evidence>
<organism evidence="2 3">
    <name type="scientific">Batillaria attramentaria</name>
    <dbReference type="NCBI Taxonomy" id="370345"/>
    <lineage>
        <taxon>Eukaryota</taxon>
        <taxon>Metazoa</taxon>
        <taxon>Spiralia</taxon>
        <taxon>Lophotrochozoa</taxon>
        <taxon>Mollusca</taxon>
        <taxon>Gastropoda</taxon>
        <taxon>Caenogastropoda</taxon>
        <taxon>Sorbeoconcha</taxon>
        <taxon>Cerithioidea</taxon>
        <taxon>Batillariidae</taxon>
        <taxon>Batillaria</taxon>
    </lineage>
</organism>
<name>A0ABD0JBU5_9CAEN</name>
<keyword evidence="3" id="KW-1185">Reference proteome</keyword>
<feature type="compositionally biased region" description="Polar residues" evidence="1">
    <location>
        <begin position="34"/>
        <end position="43"/>
    </location>
</feature>
<reference evidence="2 3" key="1">
    <citation type="journal article" date="2023" name="Sci. Data">
        <title>Genome assembly of the Korean intertidal mud-creeper Batillaria attramentaria.</title>
        <authorList>
            <person name="Patra A.K."/>
            <person name="Ho P.T."/>
            <person name="Jun S."/>
            <person name="Lee S.J."/>
            <person name="Kim Y."/>
            <person name="Won Y.J."/>
        </authorList>
    </citation>
    <scope>NUCLEOTIDE SEQUENCE [LARGE SCALE GENOMIC DNA]</scope>
    <source>
        <strain evidence="2">Wonlab-2016</strain>
    </source>
</reference>
<dbReference type="EMBL" id="JACVVK020000512">
    <property type="protein sequence ID" value="KAK7469564.1"/>
    <property type="molecule type" value="Genomic_DNA"/>
</dbReference>
<evidence type="ECO:0000313" key="3">
    <source>
        <dbReference type="Proteomes" id="UP001519460"/>
    </source>
</evidence>
<feature type="compositionally biased region" description="Acidic residues" evidence="1">
    <location>
        <begin position="12"/>
        <end position="22"/>
    </location>
</feature>
<proteinExistence type="predicted"/>
<feature type="compositionally biased region" description="Basic and acidic residues" evidence="1">
    <location>
        <begin position="47"/>
        <end position="66"/>
    </location>
</feature>
<dbReference type="AlphaFoldDB" id="A0ABD0JBU5"/>
<protein>
    <submittedName>
        <fullName evidence="2">Uncharacterized protein</fullName>
    </submittedName>
</protein>
<evidence type="ECO:0000313" key="2">
    <source>
        <dbReference type="EMBL" id="KAK7469564.1"/>
    </source>
</evidence>
<accession>A0ABD0JBU5</accession>
<sequence length="87" mass="9973">MDMMEANQRSDDFEDVSTDEVPDERHQDRRDSRCSTPQASSYSPAGHRNDNDFLEESPHPRRDYTRIKGGRGRSLQRSRGVTSPSGF</sequence>
<feature type="compositionally biased region" description="Basic and acidic residues" evidence="1">
    <location>
        <begin position="23"/>
        <end position="33"/>
    </location>
</feature>